<dbReference type="OrthoDB" id="10049244at2759"/>
<dbReference type="AlphaFoldDB" id="A0A0D1YP36"/>
<feature type="transmembrane region" description="Helical" evidence="6">
    <location>
        <begin position="6"/>
        <end position="24"/>
    </location>
</feature>
<dbReference type="InterPro" id="IPR002641">
    <property type="entry name" value="PNPLA_dom"/>
</dbReference>
<dbReference type="EMBL" id="KN846952">
    <property type="protein sequence ID" value="KIV82959.1"/>
    <property type="molecule type" value="Genomic_DNA"/>
</dbReference>
<keyword evidence="6" id="KW-0472">Membrane</keyword>
<dbReference type="Pfam" id="PF01734">
    <property type="entry name" value="Patatin"/>
    <property type="match status" value="1"/>
</dbReference>
<dbReference type="InterPro" id="IPR016035">
    <property type="entry name" value="Acyl_Trfase/lysoPLipase"/>
</dbReference>
<protein>
    <recommendedName>
        <fullName evidence="7">PNPLA domain-containing protein</fullName>
    </recommendedName>
</protein>
<feature type="domain" description="PNPLA" evidence="7">
    <location>
        <begin position="175"/>
        <end position="362"/>
    </location>
</feature>
<evidence type="ECO:0000313" key="9">
    <source>
        <dbReference type="Proteomes" id="UP000053599"/>
    </source>
</evidence>
<gene>
    <name evidence="8" type="ORF">PV11_05021</name>
</gene>
<dbReference type="GO" id="GO:0016042">
    <property type="term" value="P:lipid catabolic process"/>
    <property type="evidence" value="ECO:0007669"/>
    <property type="project" value="UniProtKB-KW"/>
</dbReference>
<dbReference type="GO" id="GO:0006641">
    <property type="term" value="P:triglyceride metabolic process"/>
    <property type="evidence" value="ECO:0007669"/>
    <property type="project" value="UniProtKB-ARBA"/>
</dbReference>
<evidence type="ECO:0000256" key="6">
    <source>
        <dbReference type="SAM" id="Phobius"/>
    </source>
</evidence>
<dbReference type="HOGENOM" id="CLU_009031_5_0_1"/>
<accession>A0A0D1YP36</accession>
<dbReference type="InterPro" id="IPR021771">
    <property type="entry name" value="Triacylglycerol_lipase_N"/>
</dbReference>
<dbReference type="PANTHER" id="PTHR14226">
    <property type="entry name" value="NEUROPATHY TARGET ESTERASE/SWISS CHEESE D.MELANOGASTER"/>
    <property type="match status" value="1"/>
</dbReference>
<proteinExistence type="predicted"/>
<dbReference type="Proteomes" id="UP000053599">
    <property type="component" value="Unassembled WGS sequence"/>
</dbReference>
<keyword evidence="3" id="KW-0442">Lipid degradation</keyword>
<dbReference type="SUPFAM" id="SSF52151">
    <property type="entry name" value="FabD/lysophospholipase-like"/>
    <property type="match status" value="1"/>
</dbReference>
<evidence type="ECO:0000256" key="1">
    <source>
        <dbReference type="ARBA" id="ARBA00002682"/>
    </source>
</evidence>
<dbReference type="PROSITE" id="PS51635">
    <property type="entry name" value="PNPLA"/>
    <property type="match status" value="1"/>
</dbReference>
<dbReference type="PANTHER" id="PTHR14226:SF44">
    <property type="entry name" value="TRIACYLGLYCEROL LIPASE 3"/>
    <property type="match status" value="1"/>
</dbReference>
<reference evidence="8 9" key="1">
    <citation type="submission" date="2015-01" db="EMBL/GenBank/DDBJ databases">
        <title>The Genome Sequence of Exophiala sideris CBS121828.</title>
        <authorList>
            <consortium name="The Broad Institute Genomics Platform"/>
            <person name="Cuomo C."/>
            <person name="de Hoog S."/>
            <person name="Gorbushina A."/>
            <person name="Stielow B."/>
            <person name="Teixiera M."/>
            <person name="Abouelleil A."/>
            <person name="Chapman S.B."/>
            <person name="Priest M."/>
            <person name="Young S.K."/>
            <person name="Wortman J."/>
            <person name="Nusbaum C."/>
            <person name="Birren B."/>
        </authorList>
    </citation>
    <scope>NUCLEOTIDE SEQUENCE [LARGE SCALE GENOMIC DNA]</scope>
    <source>
        <strain evidence="8 9">CBS 121828</strain>
    </source>
</reference>
<evidence type="ECO:0000259" key="7">
    <source>
        <dbReference type="PROSITE" id="PS51635"/>
    </source>
</evidence>
<comment type="caution">
    <text evidence="5">Lacks conserved residue(s) required for the propagation of feature annotation.</text>
</comment>
<keyword evidence="6" id="KW-1133">Transmembrane helix</keyword>
<sequence>MAILSSIFGVFWGLMRCFLLMIWIDPWTKPQPTREGRSIITYEQWYDAQYERDAIRGVDDWVVAPRDSSYDWQIVRSLKKDLERCRLLGDDRGLCSQLRAQSSRNMGRILSPALYRKSPIQTKKLIHDYIKEVRLCIAHISDRNHIANHVNTLVSAQEKRQVLHDMRTALGRTTLVLQGGAMISMCHLGVVKALYLQQLLPQIITGTGTGALIAALVSTTPDESLLAVVNGNHIDLDAFHRAGHEYTNGEVNSWSGSLKRRYERYRTSHHFFDIDILRDCARDNLGDITFEEAYAKTGRILNITIAMSEVAGTPQLLNYITAPHVLIWSAVVSSIATSKEMYAPVQLLCKSDTGAITLHFAADFSGRGGIRQASVHPEAPLTRIGELFNVNHFIVSQTRPYVAPFVQLQKFADRYQPLGTLVRLCLNELLHWLEILNGFGCVPTVLQRVLVDEVVPSFASWSKISITPGIGLHDLLTMFDTPTPGMLQKWSARGERCTWPQICELKCRCDIELELEAAYASIRRRTVVPAISVT</sequence>
<name>A0A0D1YP36_9EURO</name>
<keyword evidence="4" id="KW-0443">Lipid metabolism</keyword>
<dbReference type="STRING" id="1016849.A0A0D1YP36"/>
<comment type="function">
    <text evidence="1">Probable lipid hydrolase.</text>
</comment>
<evidence type="ECO:0000256" key="3">
    <source>
        <dbReference type="ARBA" id="ARBA00022963"/>
    </source>
</evidence>
<evidence type="ECO:0000256" key="4">
    <source>
        <dbReference type="ARBA" id="ARBA00023098"/>
    </source>
</evidence>
<organism evidence="8 9">
    <name type="scientific">Exophiala sideris</name>
    <dbReference type="NCBI Taxonomy" id="1016849"/>
    <lineage>
        <taxon>Eukaryota</taxon>
        <taxon>Fungi</taxon>
        <taxon>Dikarya</taxon>
        <taxon>Ascomycota</taxon>
        <taxon>Pezizomycotina</taxon>
        <taxon>Eurotiomycetes</taxon>
        <taxon>Chaetothyriomycetidae</taxon>
        <taxon>Chaetothyriales</taxon>
        <taxon>Herpotrichiellaceae</taxon>
        <taxon>Exophiala</taxon>
    </lineage>
</organism>
<evidence type="ECO:0000256" key="2">
    <source>
        <dbReference type="ARBA" id="ARBA00022801"/>
    </source>
</evidence>
<evidence type="ECO:0000256" key="5">
    <source>
        <dbReference type="PROSITE-ProRule" id="PRU01161"/>
    </source>
</evidence>
<keyword evidence="2" id="KW-0378">Hydrolase</keyword>
<dbReference type="GO" id="GO:0004806">
    <property type="term" value="F:triacylglycerol lipase activity"/>
    <property type="evidence" value="ECO:0007669"/>
    <property type="project" value="InterPro"/>
</dbReference>
<dbReference type="InterPro" id="IPR050301">
    <property type="entry name" value="NTE"/>
</dbReference>
<dbReference type="Pfam" id="PF11815">
    <property type="entry name" value="DUF3336"/>
    <property type="match status" value="1"/>
</dbReference>
<dbReference type="Gene3D" id="3.40.1090.10">
    <property type="entry name" value="Cytosolic phospholipase A2 catalytic domain"/>
    <property type="match status" value="1"/>
</dbReference>
<evidence type="ECO:0000313" key="8">
    <source>
        <dbReference type="EMBL" id="KIV82959.1"/>
    </source>
</evidence>
<keyword evidence="6" id="KW-0812">Transmembrane</keyword>